<dbReference type="EMBL" id="CP011209">
    <property type="protein sequence ID" value="AKM77860.1"/>
    <property type="molecule type" value="Genomic_DNA"/>
</dbReference>
<feature type="transmembrane region" description="Helical" evidence="1">
    <location>
        <begin position="38"/>
        <end position="59"/>
    </location>
</feature>
<proteinExistence type="predicted"/>
<evidence type="ECO:0000313" key="3">
    <source>
        <dbReference type="Proteomes" id="UP000035656"/>
    </source>
</evidence>
<dbReference type="KEGG" id="pwo:UX70_C0001G0123"/>
<evidence type="ECO:0000256" key="1">
    <source>
        <dbReference type="SAM" id="Phobius"/>
    </source>
</evidence>
<reference evidence="2 3" key="1">
    <citation type="journal article" date="2015" name="Nature">
        <title>rRNA introns, odd ribosomes, and small enigmatic genomes across a large radiation of phyla.</title>
        <authorList>
            <person name="Brown C.T."/>
            <person name="Hug L.A."/>
            <person name="Thomas B.C."/>
            <person name="Sharon I."/>
            <person name="Castelle C.J."/>
            <person name="Singh A."/>
            <person name="Wilkins M.J."/>
            <person name="Williams K.H."/>
            <person name="Banfield J.F."/>
        </authorList>
    </citation>
    <scope>NUCLEOTIDE SEQUENCE [LARGE SCALE GENOMIC DNA]</scope>
</reference>
<name>A0A0G4ARE4_9BACT</name>
<protein>
    <submittedName>
        <fullName evidence="2">Uncharacterized protein</fullName>
    </submittedName>
</protein>
<gene>
    <name evidence="2" type="ORF">UX70_C0001G0123</name>
</gene>
<keyword evidence="1" id="KW-0472">Membrane</keyword>
<feature type="transmembrane region" description="Helical" evidence="1">
    <location>
        <begin position="6"/>
        <end position="26"/>
    </location>
</feature>
<dbReference type="Proteomes" id="UP000035656">
    <property type="component" value="Chromosome"/>
</dbReference>
<organism evidence="2 3">
    <name type="scientific">Candidatus Wolfebacteria bacterium GW2011_GWB1_47_1</name>
    <dbReference type="NCBI Taxonomy" id="1619007"/>
    <lineage>
        <taxon>Bacteria</taxon>
        <taxon>Candidatus Wolfeibacteriota</taxon>
    </lineage>
</organism>
<keyword evidence="1" id="KW-1133">Transmembrane helix</keyword>
<accession>A0A0G4ARE4</accession>
<dbReference type="AlphaFoldDB" id="A0A0G4ARE4"/>
<keyword evidence="1" id="KW-0812">Transmembrane</keyword>
<feature type="transmembrane region" description="Helical" evidence="1">
    <location>
        <begin position="71"/>
        <end position="89"/>
    </location>
</feature>
<evidence type="ECO:0000313" key="2">
    <source>
        <dbReference type="EMBL" id="AKM77860.1"/>
    </source>
</evidence>
<sequence>MEIINQILGSISVLISVVLAIVLIRSSKSLTGSFFKKYYRLMTIAAVMFAAGFLIEVIRKPAALDYEIMEFFHHISLITGAVVLVYASIVMPKEAVKISEVVNTLQ</sequence>